<accession>A0A4Y9AF92</accession>
<dbReference type="InterPro" id="IPR025716">
    <property type="entry name" value="Post-transcriptional_regulator"/>
</dbReference>
<dbReference type="OrthoDB" id="2990595at2"/>
<dbReference type="AlphaFoldDB" id="A0A4Y9AF92"/>
<name>A0A4Y9AF92_9BACI</name>
<dbReference type="EMBL" id="SRHY01000003">
    <property type="protein sequence ID" value="TFJ94012.1"/>
    <property type="molecule type" value="Genomic_DNA"/>
</dbReference>
<sequence length="99" mass="11258">MIRTVNEWKAEVEPALKSKATELRLMGYHNATGGDVWKCLKKKVWKGDPQVRLYEVVQDIFRLSSNIYMSYLTVNAQQDDNLAASIAALTENGQAEMHE</sequence>
<keyword evidence="2" id="KW-1185">Reference proteome</keyword>
<comment type="caution">
    <text evidence="1">The sequence shown here is derived from an EMBL/GenBank/DDBJ whole genome shotgun (WGS) entry which is preliminary data.</text>
</comment>
<dbReference type="Pfam" id="PF13797">
    <property type="entry name" value="Post_transc_reg"/>
    <property type="match status" value="1"/>
</dbReference>
<proteinExistence type="predicted"/>
<organism evidence="1 2">
    <name type="scientific">Lentibacillus salicampi</name>
    <dbReference type="NCBI Taxonomy" id="175306"/>
    <lineage>
        <taxon>Bacteria</taxon>
        <taxon>Bacillati</taxon>
        <taxon>Bacillota</taxon>
        <taxon>Bacilli</taxon>
        <taxon>Bacillales</taxon>
        <taxon>Bacillaceae</taxon>
        <taxon>Lentibacillus</taxon>
    </lineage>
</organism>
<evidence type="ECO:0008006" key="3">
    <source>
        <dbReference type="Google" id="ProtNLM"/>
    </source>
</evidence>
<dbReference type="RefSeq" id="WP_135108807.1">
    <property type="nucleotide sequence ID" value="NZ_SRHY01000003.1"/>
</dbReference>
<protein>
    <recommendedName>
        <fullName evidence="3">Post-transcriptional regulator</fullName>
    </recommendedName>
</protein>
<evidence type="ECO:0000313" key="1">
    <source>
        <dbReference type="EMBL" id="TFJ94012.1"/>
    </source>
</evidence>
<gene>
    <name evidence="1" type="ORF">E4U82_04145</name>
</gene>
<evidence type="ECO:0000313" key="2">
    <source>
        <dbReference type="Proteomes" id="UP000298484"/>
    </source>
</evidence>
<reference evidence="1 2" key="1">
    <citation type="submission" date="2019-03" db="EMBL/GenBank/DDBJ databases">
        <title>Genome sequence of Lentibacillus salicampi ATCC BAA-719.</title>
        <authorList>
            <person name="Maclea K.S."/>
            <person name="Simoes Junior M."/>
        </authorList>
    </citation>
    <scope>NUCLEOTIDE SEQUENCE [LARGE SCALE GENOMIC DNA]</scope>
    <source>
        <strain evidence="1 2">ATCC BAA-719</strain>
    </source>
</reference>
<dbReference type="Proteomes" id="UP000298484">
    <property type="component" value="Unassembled WGS sequence"/>
</dbReference>